<dbReference type="PANTHER" id="PTHR28376:SF1">
    <property type="entry name" value="POU DOMAIN CLASS 2-ASSOCIATING FACTOR 2"/>
    <property type="match status" value="1"/>
</dbReference>
<dbReference type="Proteomes" id="UP001652642">
    <property type="component" value="Chromosome 8"/>
</dbReference>
<accession>A0ABM5EPT4</accession>
<gene>
    <name evidence="7" type="primary">POU2AF2</name>
</gene>
<feature type="region of interest" description="Disordered" evidence="4">
    <location>
        <begin position="221"/>
        <end position="260"/>
    </location>
</feature>
<protein>
    <submittedName>
        <fullName evidence="7">POU domain class 2-associating factor 2</fullName>
    </submittedName>
</protein>
<evidence type="ECO:0000259" key="5">
    <source>
        <dbReference type="PROSITE" id="PS52003"/>
    </source>
</evidence>
<feature type="domain" description="OCA" evidence="5">
    <location>
        <begin position="68"/>
        <end position="90"/>
    </location>
</feature>
<dbReference type="InterPro" id="IPR037655">
    <property type="entry name" value="POU2AF2"/>
</dbReference>
<evidence type="ECO:0000313" key="6">
    <source>
        <dbReference type="Proteomes" id="UP001652642"/>
    </source>
</evidence>
<keyword evidence="6" id="KW-1185">Reference proteome</keyword>
<dbReference type="InterPro" id="IPR047571">
    <property type="entry name" value="OCA"/>
</dbReference>
<dbReference type="PROSITE" id="PS52003">
    <property type="entry name" value="OCA"/>
    <property type="match status" value="1"/>
</dbReference>
<reference evidence="7" key="1">
    <citation type="submission" date="2025-08" db="UniProtKB">
        <authorList>
            <consortium name="RefSeq"/>
        </authorList>
    </citation>
    <scope>IDENTIFICATION</scope>
</reference>
<evidence type="ECO:0000313" key="7">
    <source>
        <dbReference type="RefSeq" id="XP_072835162.1"/>
    </source>
</evidence>
<keyword evidence="3" id="KW-0804">Transcription</keyword>
<evidence type="ECO:0000256" key="3">
    <source>
        <dbReference type="ARBA" id="ARBA00023163"/>
    </source>
</evidence>
<evidence type="ECO:0000256" key="2">
    <source>
        <dbReference type="ARBA" id="ARBA00023159"/>
    </source>
</evidence>
<feature type="compositionally biased region" description="Basic and acidic residues" evidence="4">
    <location>
        <begin position="320"/>
        <end position="333"/>
    </location>
</feature>
<organism evidence="6 7">
    <name type="scientific">Pogona vitticeps</name>
    <name type="common">central bearded dragon</name>
    <dbReference type="NCBI Taxonomy" id="103695"/>
    <lineage>
        <taxon>Eukaryota</taxon>
        <taxon>Metazoa</taxon>
        <taxon>Chordata</taxon>
        <taxon>Craniata</taxon>
        <taxon>Vertebrata</taxon>
        <taxon>Euteleostomi</taxon>
        <taxon>Lepidosauria</taxon>
        <taxon>Squamata</taxon>
        <taxon>Bifurcata</taxon>
        <taxon>Unidentata</taxon>
        <taxon>Episquamata</taxon>
        <taxon>Toxicofera</taxon>
        <taxon>Iguania</taxon>
        <taxon>Acrodonta</taxon>
        <taxon>Agamidae</taxon>
        <taxon>Amphibolurinae</taxon>
        <taxon>Pogona</taxon>
    </lineage>
</organism>
<feature type="region of interest" description="Disordered" evidence="4">
    <location>
        <begin position="303"/>
        <end position="338"/>
    </location>
</feature>
<dbReference type="GeneID" id="110078041"/>
<sequence length="346" mass="38047">MTRLGCWSHIICRAWIKSLFFYFYFYFVEELPDASASLGDLPSWNSLTFQCTPAYSLCLGLVSADYSKRVYQGVRVKHTVKDLLAEKRSRQTNGSSRLNGSVTTTQSPFAPLQGASAVSSYYGVRRSLAAEMDLQNNKPLSSEVYTSSLMSKPFAYESPVVQGYPSLIDAHFIDQYADHRATSVTSGTSSLFGASPLTSVMPSFPSDSTHFLARDSWEQSMPDSLSQSDACSESLQAPSATDCLSSQESGGSSQYRNPSWGSPISGTQSYSFHALEDVHYAASYSTASPYPFSSFMTTVPSDSSPKMLHASSEEPLDTTPLHDDNALWPKEDGSPLWGPYECRRTY</sequence>
<dbReference type="PANTHER" id="PTHR28376">
    <property type="entry name" value="RGD1562914"/>
    <property type="match status" value="1"/>
</dbReference>
<dbReference type="Pfam" id="PF17721">
    <property type="entry name" value="POU2AF2"/>
    <property type="match status" value="1"/>
</dbReference>
<name>A0ABM5EPT4_9SAUR</name>
<proteinExistence type="predicted"/>
<evidence type="ECO:0000256" key="4">
    <source>
        <dbReference type="SAM" id="MobiDB-lite"/>
    </source>
</evidence>
<keyword evidence="1" id="KW-0805">Transcription regulation</keyword>
<keyword evidence="2" id="KW-0010">Activator</keyword>
<evidence type="ECO:0000256" key="1">
    <source>
        <dbReference type="ARBA" id="ARBA00023015"/>
    </source>
</evidence>
<dbReference type="RefSeq" id="XP_072835162.1">
    <property type="nucleotide sequence ID" value="XM_072979061.1"/>
</dbReference>